<evidence type="ECO:0000256" key="3">
    <source>
        <dbReference type="ARBA" id="ARBA00022679"/>
    </source>
</evidence>
<reference evidence="10" key="1">
    <citation type="submission" date="2022-03" db="EMBL/GenBank/DDBJ databases">
        <title>Genomic Encyclopedia of Type Strains, Phase III (KMG-III): the genomes of soil and plant-associated and newly described type strains.</title>
        <authorList>
            <person name="Whitman W."/>
        </authorList>
    </citation>
    <scope>NUCLEOTIDE SEQUENCE</scope>
    <source>
        <strain evidence="10">ANL 6-2</strain>
    </source>
</reference>
<dbReference type="GO" id="GO:0009103">
    <property type="term" value="P:lipopolysaccharide biosynthetic process"/>
    <property type="evidence" value="ECO:0007669"/>
    <property type="project" value="UniProtKB-KW"/>
</dbReference>
<dbReference type="Pfam" id="PF00535">
    <property type="entry name" value="Glycos_transf_2"/>
    <property type="match status" value="1"/>
</dbReference>
<protein>
    <submittedName>
        <fullName evidence="10">Glycosyltransferase involved in cell wall biosynthesis</fullName>
    </submittedName>
</protein>
<dbReference type="GO" id="GO:0016757">
    <property type="term" value="F:glycosyltransferase activity"/>
    <property type="evidence" value="ECO:0007669"/>
    <property type="project" value="UniProtKB-KW"/>
</dbReference>
<evidence type="ECO:0000313" key="11">
    <source>
        <dbReference type="Proteomes" id="UP001205843"/>
    </source>
</evidence>
<dbReference type="Proteomes" id="UP001205843">
    <property type="component" value="Unassembled WGS sequence"/>
</dbReference>
<dbReference type="InterPro" id="IPR001173">
    <property type="entry name" value="Glyco_trans_2-like"/>
</dbReference>
<feature type="transmembrane region" description="Helical" evidence="8">
    <location>
        <begin position="274"/>
        <end position="295"/>
    </location>
</feature>
<organism evidence="10 11">
    <name type="scientific">Natronocella acetinitrilica</name>
    <dbReference type="NCBI Taxonomy" id="414046"/>
    <lineage>
        <taxon>Bacteria</taxon>
        <taxon>Pseudomonadati</taxon>
        <taxon>Pseudomonadota</taxon>
        <taxon>Gammaproteobacteria</taxon>
        <taxon>Chromatiales</taxon>
        <taxon>Ectothiorhodospiraceae</taxon>
        <taxon>Natronocella</taxon>
    </lineage>
</organism>
<name>A0AAE3KD33_9GAMM</name>
<evidence type="ECO:0000256" key="7">
    <source>
        <dbReference type="ARBA" id="ARBA00023136"/>
    </source>
</evidence>
<dbReference type="Gene3D" id="3.90.550.10">
    <property type="entry name" value="Spore Coat Polysaccharide Biosynthesis Protein SpsA, Chain A"/>
    <property type="match status" value="1"/>
</dbReference>
<feature type="domain" description="Glycosyltransferase 2-like" evidence="9">
    <location>
        <begin position="17"/>
        <end position="166"/>
    </location>
</feature>
<keyword evidence="1" id="KW-1003">Cell membrane</keyword>
<dbReference type="RefSeq" id="WP_253479602.1">
    <property type="nucleotide sequence ID" value="NZ_JALJXV010000007.1"/>
</dbReference>
<evidence type="ECO:0000313" key="10">
    <source>
        <dbReference type="EMBL" id="MCP1675783.1"/>
    </source>
</evidence>
<keyword evidence="2" id="KW-0328">Glycosyltransferase</keyword>
<dbReference type="PANTHER" id="PTHR48090:SF3">
    <property type="entry name" value="UNDECAPRENYL-PHOSPHATE 4-DEOXY-4-FORMAMIDO-L-ARABINOSE TRANSFERASE"/>
    <property type="match status" value="1"/>
</dbReference>
<proteinExistence type="predicted"/>
<keyword evidence="7 8" id="KW-0472">Membrane</keyword>
<evidence type="ECO:0000256" key="5">
    <source>
        <dbReference type="ARBA" id="ARBA00022985"/>
    </source>
</evidence>
<dbReference type="PANTHER" id="PTHR48090">
    <property type="entry name" value="UNDECAPRENYL-PHOSPHATE 4-DEOXY-4-FORMAMIDO-L-ARABINOSE TRANSFERASE-RELATED"/>
    <property type="match status" value="1"/>
</dbReference>
<keyword evidence="5" id="KW-0448">Lipopolysaccharide biosynthesis</keyword>
<sequence>MMMSRSAEGRGLSVVIVVTSRYDDTETVYGAYRDSLQRLGRRLEFIYVLDGPFDAVKQCLRKLQQHGEPIRIIQLNRVFGEAAALSAAFRHVSEDTILILPAFQQVETDDLPEIVDALRDCDVVTARRWPRTDSAFNRLQTNLFAGLVRFFTRTGFRDLGCNVRALRRRVADEVVLYGDQHRFLPILALNQGFRVVERDLRQSRSEQAVRVSAPGTCFRRVIDLLTVFFITKFIRRPMRFYGLTGTATAGLGGAYMAFLVFQKLVLDMPLADRPALLLAALLVVLGAQIFFMGLLGELIIYARARELPDYAIDVVIEGGEPIEASSDPASDTVMTAMARLKRSAPPG</sequence>
<dbReference type="EMBL" id="JALJXV010000007">
    <property type="protein sequence ID" value="MCP1675783.1"/>
    <property type="molecule type" value="Genomic_DNA"/>
</dbReference>
<dbReference type="InterPro" id="IPR029044">
    <property type="entry name" value="Nucleotide-diphossugar_trans"/>
</dbReference>
<dbReference type="InterPro" id="IPR050256">
    <property type="entry name" value="Glycosyltransferase_2"/>
</dbReference>
<evidence type="ECO:0000256" key="6">
    <source>
        <dbReference type="ARBA" id="ARBA00022989"/>
    </source>
</evidence>
<dbReference type="GO" id="GO:0005886">
    <property type="term" value="C:plasma membrane"/>
    <property type="evidence" value="ECO:0007669"/>
    <property type="project" value="TreeGrafter"/>
</dbReference>
<evidence type="ECO:0000259" key="9">
    <source>
        <dbReference type="Pfam" id="PF00535"/>
    </source>
</evidence>
<evidence type="ECO:0000256" key="1">
    <source>
        <dbReference type="ARBA" id="ARBA00022475"/>
    </source>
</evidence>
<keyword evidence="6 8" id="KW-1133">Transmembrane helix</keyword>
<dbReference type="AlphaFoldDB" id="A0AAE3KD33"/>
<evidence type="ECO:0000256" key="4">
    <source>
        <dbReference type="ARBA" id="ARBA00022692"/>
    </source>
</evidence>
<gene>
    <name evidence="10" type="ORF">J2T57_002938</name>
</gene>
<evidence type="ECO:0000256" key="2">
    <source>
        <dbReference type="ARBA" id="ARBA00022676"/>
    </source>
</evidence>
<keyword evidence="11" id="KW-1185">Reference proteome</keyword>
<dbReference type="SUPFAM" id="SSF53448">
    <property type="entry name" value="Nucleotide-diphospho-sugar transferases"/>
    <property type="match status" value="1"/>
</dbReference>
<evidence type="ECO:0000256" key="8">
    <source>
        <dbReference type="SAM" id="Phobius"/>
    </source>
</evidence>
<accession>A0AAE3KD33</accession>
<comment type="caution">
    <text evidence="10">The sequence shown here is derived from an EMBL/GenBank/DDBJ whole genome shotgun (WGS) entry which is preliminary data.</text>
</comment>
<keyword evidence="4 8" id="KW-0812">Transmembrane</keyword>
<keyword evidence="3" id="KW-0808">Transferase</keyword>
<feature type="transmembrane region" description="Helical" evidence="8">
    <location>
        <begin position="240"/>
        <end position="262"/>
    </location>
</feature>